<dbReference type="OMA" id="RAIWCAA"/>
<dbReference type="PANTHER" id="PTHR31394">
    <property type="entry name" value="TRANSMEMBRANE PROTEIN 199"/>
    <property type="match status" value="1"/>
</dbReference>
<dbReference type="EMBL" id="KI394767">
    <property type="protein sequence ID" value="ERN01163.1"/>
    <property type="molecule type" value="Genomic_DNA"/>
</dbReference>
<sequence length="207" mass="22682">MEGSKGLVIKSNKTLISFLLDASQLQTLSADLRTVAEDLSSKDSIPYKTLKDLWLSMPCSERPSLLSLLFSSEFLLQSPKPREKSEELKERLRKLAEDAEKKAYDDLIKDIAPKKQEEPFSSYRDQIGFGLHVIVTMFTGFLVGYAGFRALFGRSAIMSAAGGIFGLVSAMLLETVLFIIRASGQDIGSSASASSSSSTSLKLKKKQ</sequence>
<comment type="subcellular location">
    <subcellularLocation>
        <location evidence="1">Endoplasmic reticulum membrane</location>
        <topology evidence="1">Multi-pass membrane protein</topology>
    </subcellularLocation>
</comment>
<keyword evidence="3" id="KW-0256">Endoplasmic reticulum</keyword>
<evidence type="ECO:0000256" key="4">
    <source>
        <dbReference type="ARBA" id="ARBA00022989"/>
    </source>
</evidence>
<dbReference type="Gramene" id="ERN01163">
    <property type="protein sequence ID" value="ERN01163"/>
    <property type="gene ID" value="AMTR_s00002p00221840"/>
</dbReference>
<evidence type="ECO:0000256" key="1">
    <source>
        <dbReference type="ARBA" id="ARBA00004477"/>
    </source>
</evidence>
<feature type="compositionally biased region" description="Low complexity" evidence="6">
    <location>
        <begin position="189"/>
        <end position="201"/>
    </location>
</feature>
<proteinExistence type="predicted"/>
<evidence type="ECO:0000256" key="3">
    <source>
        <dbReference type="ARBA" id="ARBA00022824"/>
    </source>
</evidence>
<dbReference type="GO" id="GO:0005789">
    <property type="term" value="C:endoplasmic reticulum membrane"/>
    <property type="evidence" value="ECO:0007669"/>
    <property type="project" value="UniProtKB-SubCell"/>
</dbReference>
<keyword evidence="2 7" id="KW-0812">Transmembrane</keyword>
<evidence type="ECO:0000256" key="6">
    <source>
        <dbReference type="SAM" id="MobiDB-lite"/>
    </source>
</evidence>
<keyword evidence="5 7" id="KW-0472">Membrane</keyword>
<dbReference type="Proteomes" id="UP000017836">
    <property type="component" value="Unassembled WGS sequence"/>
</dbReference>
<dbReference type="GO" id="GO:0012505">
    <property type="term" value="C:endomembrane system"/>
    <property type="evidence" value="ECO:0000318"/>
    <property type="project" value="GO_Central"/>
</dbReference>
<feature type="region of interest" description="Disordered" evidence="6">
    <location>
        <begin position="187"/>
        <end position="207"/>
    </location>
</feature>
<dbReference type="PANTHER" id="PTHR31394:SF1">
    <property type="entry name" value="TRANSMEMBRANE PROTEIN 199"/>
    <property type="match status" value="1"/>
</dbReference>
<dbReference type="InterPro" id="IPR021013">
    <property type="entry name" value="ATPase_Vma12"/>
</dbReference>
<evidence type="ECO:0000256" key="5">
    <source>
        <dbReference type="ARBA" id="ARBA00023136"/>
    </source>
</evidence>
<keyword evidence="4 7" id="KW-1133">Transmembrane helix</keyword>
<evidence type="ECO:0000256" key="2">
    <source>
        <dbReference type="ARBA" id="ARBA00022692"/>
    </source>
</evidence>
<organism evidence="8 9">
    <name type="scientific">Amborella trichopoda</name>
    <dbReference type="NCBI Taxonomy" id="13333"/>
    <lineage>
        <taxon>Eukaryota</taxon>
        <taxon>Viridiplantae</taxon>
        <taxon>Streptophyta</taxon>
        <taxon>Embryophyta</taxon>
        <taxon>Tracheophyta</taxon>
        <taxon>Spermatophyta</taxon>
        <taxon>Magnoliopsida</taxon>
        <taxon>Amborellales</taxon>
        <taxon>Amborellaceae</taxon>
        <taxon>Amborella</taxon>
    </lineage>
</organism>
<protein>
    <recommendedName>
        <fullName evidence="10">ATPase, vacuolar ER assembly factor, Vma12</fullName>
    </recommendedName>
</protein>
<evidence type="ECO:0000256" key="7">
    <source>
        <dbReference type="SAM" id="Phobius"/>
    </source>
</evidence>
<accession>W1NZS9</accession>
<evidence type="ECO:0008006" key="10">
    <source>
        <dbReference type="Google" id="ProtNLM"/>
    </source>
</evidence>
<evidence type="ECO:0000313" key="9">
    <source>
        <dbReference type="Proteomes" id="UP000017836"/>
    </source>
</evidence>
<feature type="transmembrane region" description="Helical" evidence="7">
    <location>
        <begin position="160"/>
        <end position="180"/>
    </location>
</feature>
<dbReference type="GO" id="GO:0070072">
    <property type="term" value="P:vacuolar proton-transporting V-type ATPase complex assembly"/>
    <property type="evidence" value="ECO:0007669"/>
    <property type="project" value="InterPro"/>
</dbReference>
<evidence type="ECO:0000313" key="8">
    <source>
        <dbReference type="EMBL" id="ERN01163.1"/>
    </source>
</evidence>
<dbReference type="KEGG" id="atr:18429241"/>
<name>W1NZS9_AMBTC</name>
<dbReference type="eggNOG" id="ENOG502QQ0J">
    <property type="taxonomic scope" value="Eukaryota"/>
</dbReference>
<reference evidence="9" key="1">
    <citation type="journal article" date="2013" name="Science">
        <title>The Amborella genome and the evolution of flowering plants.</title>
        <authorList>
            <consortium name="Amborella Genome Project"/>
        </authorList>
    </citation>
    <scope>NUCLEOTIDE SEQUENCE [LARGE SCALE GENOMIC DNA]</scope>
</reference>
<dbReference type="AlphaFoldDB" id="W1NZS9"/>
<feature type="transmembrane region" description="Helical" evidence="7">
    <location>
        <begin position="129"/>
        <end position="148"/>
    </location>
</feature>
<dbReference type="HOGENOM" id="CLU_096245_0_0_1"/>
<keyword evidence="9" id="KW-1185">Reference proteome</keyword>
<gene>
    <name evidence="8" type="ORF">AMTR_s00002p00221840</name>
</gene>
<dbReference type="OrthoDB" id="2018698at2759"/>